<feature type="domain" description="Response regulatory" evidence="19">
    <location>
        <begin position="759"/>
        <end position="879"/>
    </location>
</feature>
<proteinExistence type="predicted"/>
<keyword evidence="10" id="KW-0067">ATP-binding</keyword>
<comment type="subcellular location">
    <subcellularLocation>
        <location evidence="2">Cell membrane</location>
        <topology evidence="2">Multi-pass membrane protein</topology>
    </subcellularLocation>
</comment>
<evidence type="ECO:0000256" key="5">
    <source>
        <dbReference type="ARBA" id="ARBA00022553"/>
    </source>
</evidence>
<evidence type="ECO:0000256" key="1">
    <source>
        <dbReference type="ARBA" id="ARBA00000085"/>
    </source>
</evidence>
<feature type="domain" description="HAMP" evidence="20">
    <location>
        <begin position="377"/>
        <end position="429"/>
    </location>
</feature>
<dbReference type="InterPro" id="IPR001789">
    <property type="entry name" value="Sig_transdc_resp-reg_receiver"/>
</dbReference>
<evidence type="ECO:0000259" key="19">
    <source>
        <dbReference type="PROSITE" id="PS50110"/>
    </source>
</evidence>
<dbReference type="Pfam" id="PF02743">
    <property type="entry name" value="dCache_1"/>
    <property type="match status" value="1"/>
</dbReference>
<dbReference type="SMART" id="SM00387">
    <property type="entry name" value="HATPase_c"/>
    <property type="match status" value="1"/>
</dbReference>
<dbReference type="CDD" id="cd12913">
    <property type="entry name" value="PDC1_MCP_like"/>
    <property type="match status" value="1"/>
</dbReference>
<comment type="catalytic activity">
    <reaction evidence="1">
        <text>ATP + protein L-histidine = ADP + protein N-phospho-L-histidine.</text>
        <dbReference type="EC" id="2.7.13.3"/>
    </reaction>
</comment>
<feature type="compositionally biased region" description="Polar residues" evidence="16">
    <location>
        <begin position="616"/>
        <end position="626"/>
    </location>
</feature>
<evidence type="ECO:0000256" key="16">
    <source>
        <dbReference type="SAM" id="MobiDB-lite"/>
    </source>
</evidence>
<dbReference type="GO" id="GO:0000155">
    <property type="term" value="F:phosphorelay sensor kinase activity"/>
    <property type="evidence" value="ECO:0007669"/>
    <property type="project" value="InterPro"/>
</dbReference>
<keyword evidence="11 17" id="KW-1133">Transmembrane helix</keyword>
<dbReference type="Pfam" id="PF00512">
    <property type="entry name" value="HisKA"/>
    <property type="match status" value="1"/>
</dbReference>
<dbReference type="InterPro" id="IPR036097">
    <property type="entry name" value="HisK_dim/P_sf"/>
</dbReference>
<evidence type="ECO:0000313" key="21">
    <source>
        <dbReference type="EMBL" id="WOB45350.1"/>
    </source>
</evidence>
<dbReference type="Pfam" id="PF00672">
    <property type="entry name" value="HAMP"/>
    <property type="match status" value="1"/>
</dbReference>
<dbReference type="SMART" id="SM00388">
    <property type="entry name" value="HisKA"/>
    <property type="match status" value="1"/>
</dbReference>
<dbReference type="PANTHER" id="PTHR45339:SF1">
    <property type="entry name" value="HYBRID SIGNAL TRANSDUCTION HISTIDINE KINASE J"/>
    <property type="match status" value="1"/>
</dbReference>
<feature type="modified residue" description="4-aspartylphosphate" evidence="14">
    <location>
        <position position="808"/>
    </location>
</feature>
<dbReference type="Gene3D" id="3.40.50.2300">
    <property type="match status" value="1"/>
</dbReference>
<evidence type="ECO:0000256" key="13">
    <source>
        <dbReference type="ARBA" id="ARBA00023136"/>
    </source>
</evidence>
<evidence type="ECO:0000259" key="20">
    <source>
        <dbReference type="PROSITE" id="PS50885"/>
    </source>
</evidence>
<dbReference type="SUPFAM" id="SSF52172">
    <property type="entry name" value="CheY-like"/>
    <property type="match status" value="1"/>
</dbReference>
<evidence type="ECO:0000256" key="6">
    <source>
        <dbReference type="ARBA" id="ARBA00022679"/>
    </source>
</evidence>
<name>A0AA96YEF3_9CYAN</name>
<evidence type="ECO:0000259" key="18">
    <source>
        <dbReference type="PROSITE" id="PS50109"/>
    </source>
</evidence>
<reference evidence="21" key="1">
    <citation type="submission" date="2020-05" db="EMBL/GenBank/DDBJ databases">
        <authorList>
            <person name="Zhu T."/>
            <person name="Keshari N."/>
            <person name="Lu X."/>
        </authorList>
    </citation>
    <scope>NUCLEOTIDE SEQUENCE</scope>
    <source>
        <strain evidence="21">NK1-22</strain>
    </source>
</reference>
<dbReference type="InterPro" id="IPR011006">
    <property type="entry name" value="CheY-like_superfamily"/>
</dbReference>
<evidence type="ECO:0000256" key="11">
    <source>
        <dbReference type="ARBA" id="ARBA00022989"/>
    </source>
</evidence>
<dbReference type="CDD" id="cd00082">
    <property type="entry name" value="HisKA"/>
    <property type="match status" value="1"/>
</dbReference>
<evidence type="ECO:0000256" key="8">
    <source>
        <dbReference type="ARBA" id="ARBA00022741"/>
    </source>
</evidence>
<dbReference type="PROSITE" id="PS50885">
    <property type="entry name" value="HAMP"/>
    <property type="match status" value="1"/>
</dbReference>
<dbReference type="RefSeq" id="WP_316789235.1">
    <property type="nucleotide sequence ID" value="NZ_CP053540.1"/>
</dbReference>
<dbReference type="SUPFAM" id="SSF47384">
    <property type="entry name" value="Homodimeric domain of signal transducing histidine kinase"/>
    <property type="match status" value="1"/>
</dbReference>
<keyword evidence="5 14" id="KW-0597">Phosphoprotein</keyword>
<dbReference type="SUPFAM" id="SSF158472">
    <property type="entry name" value="HAMP domain-like"/>
    <property type="match status" value="1"/>
</dbReference>
<keyword evidence="4" id="KW-1003">Cell membrane</keyword>
<dbReference type="InterPro" id="IPR003661">
    <property type="entry name" value="HisK_dim/P_dom"/>
</dbReference>
<dbReference type="InterPro" id="IPR003660">
    <property type="entry name" value="HAMP_dom"/>
</dbReference>
<dbReference type="CDD" id="cd16922">
    <property type="entry name" value="HATPase_EvgS-ArcB-TorS-like"/>
    <property type="match status" value="1"/>
</dbReference>
<dbReference type="GO" id="GO:0005886">
    <property type="term" value="C:plasma membrane"/>
    <property type="evidence" value="ECO:0007669"/>
    <property type="project" value="UniProtKB-SubCell"/>
</dbReference>
<keyword evidence="12" id="KW-0902">Two-component regulatory system</keyword>
<evidence type="ECO:0000256" key="10">
    <source>
        <dbReference type="ARBA" id="ARBA00022840"/>
    </source>
</evidence>
<keyword evidence="6" id="KW-0808">Transferase</keyword>
<dbReference type="SUPFAM" id="SSF55874">
    <property type="entry name" value="ATPase domain of HSP90 chaperone/DNA topoisomerase II/histidine kinase"/>
    <property type="match status" value="1"/>
</dbReference>
<dbReference type="CDD" id="cd17546">
    <property type="entry name" value="REC_hyHK_CKI1_RcsC-like"/>
    <property type="match status" value="1"/>
</dbReference>
<dbReference type="Pfam" id="PF00072">
    <property type="entry name" value="Response_reg"/>
    <property type="match status" value="1"/>
</dbReference>
<dbReference type="EC" id="2.7.13.3" evidence="3"/>
<feature type="coiled-coil region" evidence="15">
    <location>
        <begin position="407"/>
        <end position="448"/>
    </location>
</feature>
<dbReference type="PRINTS" id="PR00344">
    <property type="entry name" value="BCTRLSENSOR"/>
</dbReference>
<evidence type="ECO:0000256" key="17">
    <source>
        <dbReference type="SAM" id="Phobius"/>
    </source>
</evidence>
<accession>A0AA96YEF3</accession>
<keyword evidence="8" id="KW-0547">Nucleotide-binding</keyword>
<feature type="transmembrane region" description="Helical" evidence="17">
    <location>
        <begin position="357"/>
        <end position="379"/>
    </location>
</feature>
<dbReference type="FunFam" id="1.10.287.130:FF:000038">
    <property type="entry name" value="Sensory transduction histidine kinase"/>
    <property type="match status" value="1"/>
</dbReference>
<organism evidence="21">
    <name type="scientific">Thermoleptolyngbya oregonensis NK1-22</name>
    <dbReference type="NCBI Taxonomy" id="2547457"/>
    <lineage>
        <taxon>Bacteria</taxon>
        <taxon>Bacillati</taxon>
        <taxon>Cyanobacteriota</taxon>
        <taxon>Cyanophyceae</taxon>
        <taxon>Oculatellales</taxon>
        <taxon>Oculatellaceae</taxon>
        <taxon>Thermoleptolyngbya</taxon>
    </lineage>
</organism>
<dbReference type="KEGG" id="tog:HNI00_21110"/>
<dbReference type="InterPro" id="IPR033479">
    <property type="entry name" value="dCache_1"/>
</dbReference>
<evidence type="ECO:0000256" key="3">
    <source>
        <dbReference type="ARBA" id="ARBA00012438"/>
    </source>
</evidence>
<feature type="domain" description="Histidine kinase" evidence="18">
    <location>
        <begin position="462"/>
        <end position="733"/>
    </location>
</feature>
<keyword evidence="15" id="KW-0175">Coiled coil</keyword>
<evidence type="ECO:0000256" key="7">
    <source>
        <dbReference type="ARBA" id="ARBA00022692"/>
    </source>
</evidence>
<dbReference type="Gene3D" id="1.10.287.130">
    <property type="match status" value="1"/>
</dbReference>
<evidence type="ECO:0000256" key="2">
    <source>
        <dbReference type="ARBA" id="ARBA00004651"/>
    </source>
</evidence>
<dbReference type="InterPro" id="IPR003594">
    <property type="entry name" value="HATPase_dom"/>
</dbReference>
<dbReference type="Gene3D" id="3.30.450.20">
    <property type="entry name" value="PAS domain"/>
    <property type="match status" value="1"/>
</dbReference>
<dbReference type="CDD" id="cd06225">
    <property type="entry name" value="HAMP"/>
    <property type="match status" value="1"/>
</dbReference>
<dbReference type="AlphaFoldDB" id="A0AA96YEF3"/>
<evidence type="ECO:0000256" key="9">
    <source>
        <dbReference type="ARBA" id="ARBA00022777"/>
    </source>
</evidence>
<feature type="transmembrane region" description="Helical" evidence="17">
    <location>
        <begin position="20"/>
        <end position="41"/>
    </location>
</feature>
<dbReference type="EMBL" id="CP053540">
    <property type="protein sequence ID" value="WOB45350.1"/>
    <property type="molecule type" value="Genomic_DNA"/>
</dbReference>
<dbReference type="GO" id="GO:0005524">
    <property type="term" value="F:ATP binding"/>
    <property type="evidence" value="ECO:0007669"/>
    <property type="project" value="UniProtKB-KW"/>
</dbReference>
<evidence type="ECO:0000256" key="14">
    <source>
        <dbReference type="PROSITE-ProRule" id="PRU00169"/>
    </source>
</evidence>
<dbReference type="InterPro" id="IPR005467">
    <property type="entry name" value="His_kinase_dom"/>
</dbReference>
<dbReference type="InterPro" id="IPR004358">
    <property type="entry name" value="Sig_transdc_His_kin-like_C"/>
</dbReference>
<dbReference type="InterPro" id="IPR036890">
    <property type="entry name" value="HATPase_C_sf"/>
</dbReference>
<dbReference type="SMART" id="SM00304">
    <property type="entry name" value="HAMP"/>
    <property type="match status" value="1"/>
</dbReference>
<evidence type="ECO:0000256" key="15">
    <source>
        <dbReference type="SAM" id="Coils"/>
    </source>
</evidence>
<evidence type="ECO:0000256" key="12">
    <source>
        <dbReference type="ARBA" id="ARBA00023012"/>
    </source>
</evidence>
<keyword evidence="13 17" id="KW-0472">Membrane</keyword>
<dbReference type="SMART" id="SM00448">
    <property type="entry name" value="REC"/>
    <property type="match status" value="1"/>
</dbReference>
<protein>
    <recommendedName>
        <fullName evidence="3">histidine kinase</fullName>
        <ecNumber evidence="3">2.7.13.3</ecNumber>
    </recommendedName>
</protein>
<keyword evidence="7 17" id="KW-0812">Transmembrane</keyword>
<dbReference type="Pfam" id="PF02518">
    <property type="entry name" value="HATPase_c"/>
    <property type="match status" value="1"/>
</dbReference>
<keyword evidence="9" id="KW-0418">Kinase</keyword>
<gene>
    <name evidence="21" type="ORF">HNI00_21110</name>
</gene>
<dbReference type="PANTHER" id="PTHR45339">
    <property type="entry name" value="HYBRID SIGNAL TRANSDUCTION HISTIDINE KINASE J"/>
    <property type="match status" value="1"/>
</dbReference>
<feature type="region of interest" description="Disordered" evidence="16">
    <location>
        <begin position="610"/>
        <end position="631"/>
    </location>
</feature>
<sequence>MHPSIPPRARPSLARGLPLRSLLVLPFALQIFAAVGLTGWLSIRNGQRAVNDVASQLRSEVAARIHQQLGTFLETPHTINAIADDAIRRFDLWNPSDMGNLRRYLYARLQQFPTVSYTSFGGELSEYAGAGRKADGTVVVETTDQTTNFVNTITQADAAGNPTDRGVETYSEYDPRTRPWYRNAKAAGKPVWNDIYQYYIEANLGISTSRPYFDRAGVFRGVISTDVYLTGISDFLDSLSIGTSGETFVLDRAGYIVASSTGERPFTDQGNGRNAERLRGIDSQVPLIRETSQFLIDQFGDLAQIQTAQQLDFRNNRQREFVEVMPFSDGRGLDWLIVVVVPESDFMAQIQANTRNTILLCLLALAIASALGFLTAQWITRPIQQLGAASQAIASGNLNQSVTTTGIQELETLADSFTQMAQQLEVSFTDLEARVAERTAELEQAKTAAEVANQAKSEFLASMSHELRTPLNAILGFTRILRRESAGNADQQTYLNIISHSGEHLLSLINNVLDMSKLEAGRTTVVYDSFDLYQLLTQLEEMFELRADTKLLQLSVSHAPAVPRYIRTDEKKLRQILINLLSNAIKFTQVGSVTLYTEVWPQGEVAEASETLADTPANTPADTSADTPIETPAEDHLDKLPMEAPAAIAEPDSPPSIRLRFTVSDTGPGISAADLDSIFEPFVQTALGQQASQGTGLGLAISRQFARALGGDLTVRSVLGQGATFVLEVPVELVEAAALPYIVPARRVVGVAADQPRYRVLVVDDRWENRQLILRLLAPLGFELQDAENGLTAIAHWQSWRPHLVLMDMRMSVMDGYEATRQIRALERNNPDQTPTKIIALTASAYEEERAMVLSAGCDDFVRKPFQDETLFSKIREHLGVQYQYEETPPAPQSVDSQTALNADALLVMPLAWRETLYQTAQSLNSQRILAVIDEIPPDHHSLAAQLRQLVDHFRYDLILELTRRVIQP</sequence>
<dbReference type="PROSITE" id="PS50109">
    <property type="entry name" value="HIS_KIN"/>
    <property type="match status" value="1"/>
</dbReference>
<evidence type="ECO:0000256" key="4">
    <source>
        <dbReference type="ARBA" id="ARBA00022475"/>
    </source>
</evidence>
<dbReference type="Gene3D" id="6.10.340.10">
    <property type="match status" value="1"/>
</dbReference>
<dbReference type="PROSITE" id="PS50110">
    <property type="entry name" value="RESPONSE_REGULATORY"/>
    <property type="match status" value="1"/>
</dbReference>
<dbReference type="Gene3D" id="3.30.565.10">
    <property type="entry name" value="Histidine kinase-like ATPase, C-terminal domain"/>
    <property type="match status" value="1"/>
</dbReference>